<feature type="non-terminal residue" evidence="3">
    <location>
        <position position="1"/>
    </location>
</feature>
<dbReference type="PANTHER" id="PTHR34969">
    <property type="entry name" value="OS01G0621700 PROTEIN"/>
    <property type="match status" value="1"/>
</dbReference>
<dbReference type="GO" id="GO:0003774">
    <property type="term" value="F:cytoskeletal motor activity"/>
    <property type="evidence" value="ECO:0007669"/>
    <property type="project" value="InterPro"/>
</dbReference>
<gene>
    <name evidence="3" type="ORF">SARC_09022</name>
</gene>
<reference evidence="3 4" key="1">
    <citation type="submission" date="2011-02" db="EMBL/GenBank/DDBJ databases">
        <title>The Genome Sequence of Sphaeroforma arctica JP610.</title>
        <authorList>
            <consortium name="The Broad Institute Genome Sequencing Platform"/>
            <person name="Russ C."/>
            <person name="Cuomo C."/>
            <person name="Young S.K."/>
            <person name="Zeng Q."/>
            <person name="Gargeya S."/>
            <person name="Alvarado L."/>
            <person name="Berlin A."/>
            <person name="Chapman S.B."/>
            <person name="Chen Z."/>
            <person name="Freedman E."/>
            <person name="Gellesch M."/>
            <person name="Goldberg J."/>
            <person name="Griggs A."/>
            <person name="Gujja S."/>
            <person name="Heilman E."/>
            <person name="Heiman D."/>
            <person name="Howarth C."/>
            <person name="Mehta T."/>
            <person name="Neiman D."/>
            <person name="Pearson M."/>
            <person name="Roberts A."/>
            <person name="Saif S."/>
            <person name="Shea T."/>
            <person name="Shenoy N."/>
            <person name="Sisk P."/>
            <person name="Stolte C."/>
            <person name="Sykes S."/>
            <person name="White J."/>
            <person name="Yandava C."/>
            <person name="Burger G."/>
            <person name="Gray M.W."/>
            <person name="Holland P.W.H."/>
            <person name="King N."/>
            <person name="Lang F.B.F."/>
            <person name="Roger A.J."/>
            <person name="Ruiz-Trillo I."/>
            <person name="Haas B."/>
            <person name="Nusbaum C."/>
            <person name="Birren B."/>
        </authorList>
    </citation>
    <scope>NUCLEOTIDE SEQUENCE [LARGE SCALE GENOMIC DNA]</scope>
    <source>
        <strain evidence="3 4">JP610</strain>
    </source>
</reference>
<dbReference type="EMBL" id="KQ242468">
    <property type="protein sequence ID" value="KNC78561.1"/>
    <property type="molecule type" value="Genomic_DNA"/>
</dbReference>
<dbReference type="GO" id="GO:0016459">
    <property type="term" value="C:myosin complex"/>
    <property type="evidence" value="ECO:0007669"/>
    <property type="project" value="InterPro"/>
</dbReference>
<dbReference type="RefSeq" id="XP_014152463.1">
    <property type="nucleotide sequence ID" value="XM_014296988.1"/>
</dbReference>
<organism evidence="3 4">
    <name type="scientific">Sphaeroforma arctica JP610</name>
    <dbReference type="NCBI Taxonomy" id="667725"/>
    <lineage>
        <taxon>Eukaryota</taxon>
        <taxon>Ichthyosporea</taxon>
        <taxon>Ichthyophonida</taxon>
        <taxon>Sphaeroforma</taxon>
    </lineage>
</organism>
<dbReference type="AlphaFoldDB" id="A0A0L0FPZ1"/>
<sequence length="74" mass="8240">FPEGRKQRRRSSDTKPPLGDHIGTNDIPAVVKIMKKTGDEVVNFADIVLKINKRNKMQSRILLITGTILDLAVA</sequence>
<keyword evidence="4" id="KW-1185">Reference proteome</keyword>
<dbReference type="OrthoDB" id="6108017at2759"/>
<proteinExistence type="predicted"/>
<dbReference type="GeneID" id="25909526"/>
<protein>
    <recommendedName>
        <fullName evidence="2">TH1 domain-containing protein</fullName>
    </recommendedName>
</protein>
<feature type="domain" description="TH1" evidence="2">
    <location>
        <begin position="8"/>
        <end position="67"/>
    </location>
</feature>
<dbReference type="PANTHER" id="PTHR34969:SF1">
    <property type="entry name" value="TH1 DOMAIN-CONTAINING PROTEIN"/>
    <property type="match status" value="1"/>
</dbReference>
<dbReference type="InterPro" id="IPR010926">
    <property type="entry name" value="Myosin_TH1"/>
</dbReference>
<evidence type="ECO:0000313" key="4">
    <source>
        <dbReference type="Proteomes" id="UP000054560"/>
    </source>
</evidence>
<evidence type="ECO:0000313" key="3">
    <source>
        <dbReference type="EMBL" id="KNC78561.1"/>
    </source>
</evidence>
<dbReference type="Pfam" id="PF06017">
    <property type="entry name" value="Myosin_TH1"/>
    <property type="match status" value="1"/>
</dbReference>
<evidence type="ECO:0000256" key="1">
    <source>
        <dbReference type="SAM" id="MobiDB-lite"/>
    </source>
</evidence>
<name>A0A0L0FPZ1_9EUKA</name>
<evidence type="ECO:0000259" key="2">
    <source>
        <dbReference type="Pfam" id="PF06017"/>
    </source>
</evidence>
<accession>A0A0L0FPZ1</accession>
<feature type="region of interest" description="Disordered" evidence="1">
    <location>
        <begin position="1"/>
        <end position="23"/>
    </location>
</feature>
<dbReference type="Proteomes" id="UP000054560">
    <property type="component" value="Unassembled WGS sequence"/>
</dbReference>